<comment type="subunit">
    <text evidence="6">Consists of a catalytic RNA component (M1 or rnpB) and a protein subunit.</text>
</comment>
<dbReference type="InterPro" id="IPR000100">
    <property type="entry name" value="RNase_P"/>
</dbReference>
<feature type="compositionally biased region" description="Basic residues" evidence="8">
    <location>
        <begin position="120"/>
        <end position="130"/>
    </location>
</feature>
<name>A0A6L7GHH9_9SPHN</name>
<evidence type="ECO:0000313" key="10">
    <source>
        <dbReference type="Proteomes" id="UP000473531"/>
    </source>
</evidence>
<dbReference type="Gene3D" id="3.30.230.10">
    <property type="match status" value="1"/>
</dbReference>
<organism evidence="9 10">
    <name type="scientific">Allopontixanthobacter confluentis</name>
    <dbReference type="NCBI Taxonomy" id="1849021"/>
    <lineage>
        <taxon>Bacteria</taxon>
        <taxon>Pseudomonadati</taxon>
        <taxon>Pseudomonadota</taxon>
        <taxon>Alphaproteobacteria</taxon>
        <taxon>Sphingomonadales</taxon>
        <taxon>Erythrobacteraceae</taxon>
        <taxon>Allopontixanthobacter</taxon>
    </lineage>
</organism>
<keyword evidence="5 6" id="KW-0694">RNA-binding</keyword>
<comment type="similarity">
    <text evidence="6">Belongs to the RnpA family.</text>
</comment>
<dbReference type="AlphaFoldDB" id="A0A6L7GHH9"/>
<dbReference type="Pfam" id="PF00825">
    <property type="entry name" value="Ribonuclease_P"/>
    <property type="match status" value="1"/>
</dbReference>
<keyword evidence="4 6" id="KW-0378">Hydrolase</keyword>
<comment type="caution">
    <text evidence="9">The sequence shown here is derived from an EMBL/GenBank/DDBJ whole genome shotgun (WGS) entry which is preliminary data.</text>
</comment>
<dbReference type="HAMAP" id="MF_00227">
    <property type="entry name" value="RNase_P"/>
    <property type="match status" value="1"/>
</dbReference>
<evidence type="ECO:0000256" key="1">
    <source>
        <dbReference type="ARBA" id="ARBA00022694"/>
    </source>
</evidence>
<dbReference type="PANTHER" id="PTHR33992:SF1">
    <property type="entry name" value="RIBONUCLEASE P PROTEIN COMPONENT"/>
    <property type="match status" value="1"/>
</dbReference>
<dbReference type="GO" id="GO:0000049">
    <property type="term" value="F:tRNA binding"/>
    <property type="evidence" value="ECO:0007669"/>
    <property type="project" value="UniProtKB-UniRule"/>
</dbReference>
<dbReference type="GO" id="GO:0030677">
    <property type="term" value="C:ribonuclease P complex"/>
    <property type="evidence" value="ECO:0007669"/>
    <property type="project" value="TreeGrafter"/>
</dbReference>
<dbReference type="GO" id="GO:0001682">
    <property type="term" value="P:tRNA 5'-leader removal"/>
    <property type="evidence" value="ECO:0007669"/>
    <property type="project" value="UniProtKB-UniRule"/>
</dbReference>
<dbReference type="InterPro" id="IPR020568">
    <property type="entry name" value="Ribosomal_Su5_D2-typ_SF"/>
</dbReference>
<dbReference type="NCBIfam" id="TIGR00188">
    <property type="entry name" value="rnpA"/>
    <property type="match status" value="1"/>
</dbReference>
<evidence type="ECO:0000256" key="3">
    <source>
        <dbReference type="ARBA" id="ARBA00022759"/>
    </source>
</evidence>
<dbReference type="PANTHER" id="PTHR33992">
    <property type="entry name" value="RIBONUCLEASE P PROTEIN COMPONENT"/>
    <property type="match status" value="1"/>
</dbReference>
<evidence type="ECO:0000256" key="5">
    <source>
        <dbReference type="ARBA" id="ARBA00022884"/>
    </source>
</evidence>
<dbReference type="Proteomes" id="UP000473531">
    <property type="component" value="Unassembled WGS sequence"/>
</dbReference>
<dbReference type="EC" id="3.1.26.5" evidence="6 7"/>
<dbReference type="InterPro" id="IPR014721">
    <property type="entry name" value="Ribsml_uS5_D2-typ_fold_subgr"/>
</dbReference>
<reference evidence="9 10" key="1">
    <citation type="submission" date="2019-12" db="EMBL/GenBank/DDBJ databases">
        <title>Genomic-based taxomic classification of the family Erythrobacteraceae.</title>
        <authorList>
            <person name="Xu L."/>
        </authorList>
    </citation>
    <scope>NUCLEOTIDE SEQUENCE [LARGE SCALE GENOMIC DNA]</scope>
    <source>
        <strain evidence="9 10">KCTC 52259</strain>
    </source>
</reference>
<dbReference type="OrthoDB" id="9810867at2"/>
<evidence type="ECO:0000256" key="8">
    <source>
        <dbReference type="SAM" id="MobiDB-lite"/>
    </source>
</evidence>
<comment type="function">
    <text evidence="6">RNaseP catalyzes the removal of the 5'-leader sequence from pre-tRNA to produce the mature 5'-terminus. It can also cleave other RNA substrates such as 4.5S RNA. The protein component plays an auxiliary but essential role in vivo by binding to the 5'-leader sequence and broadening the substrate specificity of the ribozyme.</text>
</comment>
<evidence type="ECO:0000256" key="2">
    <source>
        <dbReference type="ARBA" id="ARBA00022722"/>
    </source>
</evidence>
<evidence type="ECO:0000256" key="4">
    <source>
        <dbReference type="ARBA" id="ARBA00022801"/>
    </source>
</evidence>
<evidence type="ECO:0000256" key="6">
    <source>
        <dbReference type="HAMAP-Rule" id="MF_00227"/>
    </source>
</evidence>
<evidence type="ECO:0000256" key="7">
    <source>
        <dbReference type="NCBIfam" id="TIGR00188"/>
    </source>
</evidence>
<sequence>MPPDTPIILTRRADFLAANRGLRVARRGFVLLAHPNDGKGTRYGITVTKKIGNAVVRNRMKRRFRALLRDALPARGLADHDLVLIGREGGVERDFGDLHRELARALEKAALGQGDPPRSRSGRHRGKPKPGQRSGGQGSAGQRSSGQGSSGQGSAGQPSSGRAK</sequence>
<feature type="region of interest" description="Disordered" evidence="8">
    <location>
        <begin position="106"/>
        <end position="164"/>
    </location>
</feature>
<protein>
    <recommendedName>
        <fullName evidence="6 7">Ribonuclease P protein component</fullName>
        <shortName evidence="6">RNase P protein</shortName>
        <shortName evidence="6">RNaseP protein</shortName>
        <ecNumber evidence="6 7">3.1.26.5</ecNumber>
    </recommendedName>
    <alternativeName>
        <fullName evidence="6">Protein C5</fullName>
    </alternativeName>
</protein>
<dbReference type="EMBL" id="WTYU01000002">
    <property type="protein sequence ID" value="MXP15533.1"/>
    <property type="molecule type" value="Genomic_DNA"/>
</dbReference>
<evidence type="ECO:0000313" key="9">
    <source>
        <dbReference type="EMBL" id="MXP15533.1"/>
    </source>
</evidence>
<gene>
    <name evidence="6 9" type="primary">rnpA</name>
    <name evidence="9" type="ORF">GRI44_12305</name>
</gene>
<keyword evidence="2 6" id="KW-0540">Nuclease</keyword>
<dbReference type="SUPFAM" id="SSF54211">
    <property type="entry name" value="Ribosomal protein S5 domain 2-like"/>
    <property type="match status" value="1"/>
</dbReference>
<keyword evidence="3 6" id="KW-0255">Endonuclease</keyword>
<dbReference type="GO" id="GO:0042781">
    <property type="term" value="F:3'-tRNA processing endoribonuclease activity"/>
    <property type="evidence" value="ECO:0007669"/>
    <property type="project" value="TreeGrafter"/>
</dbReference>
<proteinExistence type="inferred from homology"/>
<keyword evidence="1 6" id="KW-0819">tRNA processing</keyword>
<accession>A0A6L7GHH9</accession>
<dbReference type="GO" id="GO:0004526">
    <property type="term" value="F:ribonuclease P activity"/>
    <property type="evidence" value="ECO:0007669"/>
    <property type="project" value="UniProtKB-UniRule"/>
</dbReference>
<comment type="catalytic activity">
    <reaction evidence="6">
        <text>Endonucleolytic cleavage of RNA, removing 5'-extranucleotides from tRNA precursor.</text>
        <dbReference type="EC" id="3.1.26.5"/>
    </reaction>
</comment>
<keyword evidence="10" id="KW-1185">Reference proteome</keyword>
<feature type="compositionally biased region" description="Low complexity" evidence="8">
    <location>
        <begin position="155"/>
        <end position="164"/>
    </location>
</feature>